<protein>
    <recommendedName>
        <fullName evidence="1">Cupin type-2 domain-containing protein</fullName>
    </recommendedName>
</protein>
<dbReference type="GeneID" id="33557563"/>
<evidence type="ECO:0000259" key="1">
    <source>
        <dbReference type="Pfam" id="PF07883"/>
    </source>
</evidence>
<dbReference type="InParanoid" id="A0A1Y1UHY5"/>
<dbReference type="AlphaFoldDB" id="A0A1Y1UHY5"/>
<dbReference type="Proteomes" id="UP000193218">
    <property type="component" value="Unassembled WGS sequence"/>
</dbReference>
<dbReference type="InterPro" id="IPR047142">
    <property type="entry name" value="OryJ/VirC-like"/>
</dbReference>
<dbReference type="PANTHER" id="PTHR36156">
    <property type="entry name" value="SLR2101 PROTEIN"/>
    <property type="match status" value="1"/>
</dbReference>
<dbReference type="EMBL" id="NBSH01000006">
    <property type="protein sequence ID" value="ORX37147.1"/>
    <property type="molecule type" value="Genomic_DNA"/>
</dbReference>
<dbReference type="STRING" id="4999.A0A1Y1UHY5"/>
<dbReference type="PANTHER" id="PTHR36156:SF2">
    <property type="entry name" value="CUPIN TYPE-2 DOMAIN-CONTAINING PROTEIN"/>
    <property type="match status" value="1"/>
</dbReference>
<dbReference type="Gene3D" id="2.60.120.10">
    <property type="entry name" value="Jelly Rolls"/>
    <property type="match status" value="1"/>
</dbReference>
<name>A0A1Y1UHY5_9TREE</name>
<accession>A0A1Y1UHY5</accession>
<dbReference type="SUPFAM" id="SSF51182">
    <property type="entry name" value="RmlC-like cupins"/>
    <property type="match status" value="1"/>
</dbReference>
<dbReference type="Pfam" id="PF07883">
    <property type="entry name" value="Cupin_2"/>
    <property type="match status" value="1"/>
</dbReference>
<dbReference type="InterPro" id="IPR013096">
    <property type="entry name" value="Cupin_2"/>
</dbReference>
<gene>
    <name evidence="2" type="ORF">BD324DRAFT_624946</name>
</gene>
<evidence type="ECO:0000313" key="2">
    <source>
        <dbReference type="EMBL" id="ORX37147.1"/>
    </source>
</evidence>
<dbReference type="RefSeq" id="XP_021871185.1">
    <property type="nucleotide sequence ID" value="XM_022015754.1"/>
</dbReference>
<keyword evidence="3" id="KW-1185">Reference proteome</keyword>
<organism evidence="2 3">
    <name type="scientific">Kockovaella imperatae</name>
    <dbReference type="NCBI Taxonomy" id="4999"/>
    <lineage>
        <taxon>Eukaryota</taxon>
        <taxon>Fungi</taxon>
        <taxon>Dikarya</taxon>
        <taxon>Basidiomycota</taxon>
        <taxon>Agaricomycotina</taxon>
        <taxon>Tremellomycetes</taxon>
        <taxon>Tremellales</taxon>
        <taxon>Cuniculitremaceae</taxon>
        <taxon>Kockovaella</taxon>
    </lineage>
</organism>
<dbReference type="OrthoDB" id="5840532at2759"/>
<comment type="caution">
    <text evidence="2">The sequence shown here is derived from an EMBL/GenBank/DDBJ whole genome shotgun (WGS) entry which is preliminary data.</text>
</comment>
<evidence type="ECO:0000313" key="3">
    <source>
        <dbReference type="Proteomes" id="UP000193218"/>
    </source>
</evidence>
<dbReference type="InterPro" id="IPR011051">
    <property type="entry name" value="RmlC_Cupin_sf"/>
</dbReference>
<proteinExistence type="predicted"/>
<sequence length="168" mass="17859">MSSLQAPRRILTSHTSSGEVEIQDDALRGFPVGDGMTMSLAYVQKGFPADPKMAIEGVGSMPDGPFQSDGTVAAFLDFEAGKKTPMHFTKTLDYLLVISGELTLTLHDGTAKTVKAGELVVQAANVHQWSNETSETARTFAVVIPSKAREIEGKNLTDALGAQEGFAS</sequence>
<dbReference type="InterPro" id="IPR014710">
    <property type="entry name" value="RmlC-like_jellyroll"/>
</dbReference>
<feature type="domain" description="Cupin type-2" evidence="1">
    <location>
        <begin position="76"/>
        <end position="142"/>
    </location>
</feature>
<reference evidence="2 3" key="1">
    <citation type="submission" date="2017-03" db="EMBL/GenBank/DDBJ databases">
        <title>Widespread Adenine N6-methylation of Active Genes in Fungi.</title>
        <authorList>
            <consortium name="DOE Joint Genome Institute"/>
            <person name="Mondo S.J."/>
            <person name="Dannebaum R.O."/>
            <person name="Kuo R.C."/>
            <person name="Louie K.B."/>
            <person name="Bewick A.J."/>
            <person name="Labutti K."/>
            <person name="Haridas S."/>
            <person name="Kuo A."/>
            <person name="Salamov A."/>
            <person name="Ahrendt S.R."/>
            <person name="Lau R."/>
            <person name="Bowen B.P."/>
            <person name="Lipzen A."/>
            <person name="Sullivan W."/>
            <person name="Andreopoulos W.B."/>
            <person name="Clum A."/>
            <person name="Lindquist E."/>
            <person name="Daum C."/>
            <person name="Northen T.R."/>
            <person name="Ramamoorthy G."/>
            <person name="Schmitz R.J."/>
            <person name="Gryganskyi A."/>
            <person name="Culley D."/>
            <person name="Magnuson J."/>
            <person name="James T.Y."/>
            <person name="O'Malley M.A."/>
            <person name="Stajich J.E."/>
            <person name="Spatafora J.W."/>
            <person name="Visel A."/>
            <person name="Grigoriev I.V."/>
        </authorList>
    </citation>
    <scope>NUCLEOTIDE SEQUENCE [LARGE SCALE GENOMIC DNA]</scope>
    <source>
        <strain evidence="2 3">NRRL Y-17943</strain>
    </source>
</reference>
<dbReference type="CDD" id="cd02231">
    <property type="entry name" value="cupin_BLL6423-like"/>
    <property type="match status" value="1"/>
</dbReference>